<comment type="similarity">
    <text evidence="7">Belongs to the class-I aminoacyl-tRNA synthetase family. GluQ subfamily.</text>
</comment>
<dbReference type="EC" id="6.1.1.-" evidence="7"/>
<evidence type="ECO:0000256" key="3">
    <source>
        <dbReference type="ARBA" id="ARBA00022741"/>
    </source>
</evidence>
<keyword evidence="1 7" id="KW-0436">Ligase</keyword>
<feature type="binding site" evidence="7">
    <location>
        <position position="132"/>
    </location>
    <ligand>
        <name>Zn(2+)</name>
        <dbReference type="ChEBI" id="CHEBI:29105"/>
    </ligand>
</feature>
<evidence type="ECO:0000256" key="5">
    <source>
        <dbReference type="ARBA" id="ARBA00022840"/>
    </source>
</evidence>
<comment type="function">
    <text evidence="7">Catalyzes the tRNA-independent activation of glutamate in presence of ATP and the subsequent transfer of glutamate onto a tRNA(Asp). Glutamate is transferred on the 2-amino-5-(4,5-dihydroxy-2-cyclopenten-1-yl) moiety of the queuosine in the wobble position of the QUC anticodon.</text>
</comment>
<evidence type="ECO:0000256" key="6">
    <source>
        <dbReference type="ARBA" id="ARBA00023146"/>
    </source>
</evidence>
<dbReference type="Pfam" id="PF00749">
    <property type="entry name" value="tRNA-synt_1c"/>
    <property type="match status" value="1"/>
</dbReference>
<feature type="binding site" evidence="7">
    <location>
        <position position="110"/>
    </location>
    <ligand>
        <name>Zn(2+)</name>
        <dbReference type="ChEBI" id="CHEBI:29105"/>
    </ligand>
</feature>
<comment type="caution">
    <text evidence="10">The sequence shown here is derived from an EMBL/GenBank/DDBJ whole genome shotgun (WGS) entry which is preliminary data.</text>
</comment>
<comment type="cofactor">
    <cofactor evidence="7">
        <name>Zn(2+)</name>
        <dbReference type="ChEBI" id="CHEBI:29105"/>
    </cofactor>
    <text evidence="7">Binds 1 zinc ion per subunit.</text>
</comment>
<keyword evidence="6 7" id="KW-0030">Aminoacyl-tRNA synthetase</keyword>
<keyword evidence="5 7" id="KW-0067">ATP-binding</keyword>
<dbReference type="GO" id="GO:0008270">
    <property type="term" value="F:zinc ion binding"/>
    <property type="evidence" value="ECO:0007669"/>
    <property type="project" value="UniProtKB-UniRule"/>
</dbReference>
<gene>
    <name evidence="7" type="primary">gluQ</name>
    <name evidence="10" type="ORF">CXB77_02535</name>
</gene>
<dbReference type="AlphaFoldDB" id="A0A2S7XVE1"/>
<reference evidence="10 11" key="1">
    <citation type="submission" date="2018-01" db="EMBL/GenBank/DDBJ databases">
        <title>The complete genome sequence of Chromatium okenii LaCa, a purple sulfur bacterium with a turbulent life.</title>
        <authorList>
            <person name="Luedin S.M."/>
            <person name="Liechti N."/>
            <person name="Storelli N."/>
            <person name="Danza F."/>
            <person name="Wittwer M."/>
            <person name="Pothier J.F."/>
            <person name="Tonolla M.A."/>
        </authorList>
    </citation>
    <scope>NUCLEOTIDE SEQUENCE [LARGE SCALE GENOMIC DNA]</scope>
    <source>
        <strain evidence="10 11">LaCa</strain>
    </source>
</reference>
<name>A0A2S7XVE1_9GAMM</name>
<dbReference type="GO" id="GO:0006400">
    <property type="term" value="P:tRNA modification"/>
    <property type="evidence" value="ECO:0007669"/>
    <property type="project" value="InterPro"/>
</dbReference>
<feature type="domain" description="Glutamyl/glutaminyl-tRNA synthetase class Ib catalytic" evidence="9">
    <location>
        <begin position="14"/>
        <end position="245"/>
    </location>
</feature>
<keyword evidence="2 7" id="KW-0479">Metal-binding</keyword>
<protein>
    <recommendedName>
        <fullName evidence="7">Glutamyl-Q tRNA(Asp) synthetase</fullName>
        <shortName evidence="7">Glu-Q-RSs</shortName>
        <ecNumber evidence="7">6.1.1.-</ecNumber>
    </recommendedName>
</protein>
<evidence type="ECO:0000256" key="7">
    <source>
        <dbReference type="HAMAP-Rule" id="MF_01428"/>
    </source>
</evidence>
<dbReference type="NCBIfam" id="TIGR03838">
    <property type="entry name" value="queuosine_YadB"/>
    <property type="match status" value="1"/>
</dbReference>
<evidence type="ECO:0000256" key="2">
    <source>
        <dbReference type="ARBA" id="ARBA00022723"/>
    </source>
</evidence>
<keyword evidence="8" id="KW-0648">Protein biosynthesis</keyword>
<feature type="short sequence motif" description="'KMSKS' region" evidence="7">
    <location>
        <begin position="242"/>
        <end position="246"/>
    </location>
</feature>
<dbReference type="NCBIfam" id="NF004314">
    <property type="entry name" value="PRK05710.1-3"/>
    <property type="match status" value="1"/>
</dbReference>
<evidence type="ECO:0000256" key="8">
    <source>
        <dbReference type="RuleBase" id="RU363037"/>
    </source>
</evidence>
<comment type="caution">
    <text evidence="7">Lacks conserved residue(s) required for the propagation of feature annotation.</text>
</comment>
<evidence type="ECO:0000256" key="1">
    <source>
        <dbReference type="ARBA" id="ARBA00022598"/>
    </source>
</evidence>
<sequence length="304" mass="33671">MLGSATTTIRAHYRGRFASLPTGNLHFGSLFTAVASYADARAHGGLWLLRIEDLDRTRAVPGAAAHLIHTLQAFGFIWDEPIIFQRDRTVVYQSALAQLTAQGLTYPCSCSRSNIAQQAQFGIDGAIYPGICRHGFRAGAQPRTIRLRTTAPAVRFIDRIQGQRTQHIEKEVGDFVLRRADGIHAYQLAVVVDDAAQGITHIVRGADLLISTPRQLLLQQFLGLAQPNYAHLPLIVDADGRKLSKSLTAAPVDPAYPLPILHHIWQLLNQEPLPITTSVTAFWQQAIRHWQCARISPYSTLHID</sequence>
<dbReference type="OrthoDB" id="9807503at2"/>
<dbReference type="RefSeq" id="WP_105072670.1">
    <property type="nucleotide sequence ID" value="NZ_PPGH01000013.1"/>
</dbReference>
<evidence type="ECO:0000313" key="11">
    <source>
        <dbReference type="Proteomes" id="UP000239936"/>
    </source>
</evidence>
<dbReference type="InterPro" id="IPR000924">
    <property type="entry name" value="Glu/Gln-tRNA-synth"/>
</dbReference>
<dbReference type="PANTHER" id="PTHR43311:SF1">
    <property type="entry name" value="GLUTAMYL-Q TRNA(ASP) SYNTHETASE"/>
    <property type="match status" value="1"/>
</dbReference>
<accession>A0A2S7XVE1</accession>
<keyword evidence="4 7" id="KW-0862">Zinc</keyword>
<keyword evidence="11" id="KW-1185">Reference proteome</keyword>
<feature type="short sequence motif" description="'HIGH' region" evidence="7">
    <location>
        <begin position="19"/>
        <end position="29"/>
    </location>
</feature>
<evidence type="ECO:0000313" key="10">
    <source>
        <dbReference type="EMBL" id="PQJ97411.1"/>
    </source>
</evidence>
<keyword evidence="3 7" id="KW-0547">Nucleotide-binding</keyword>
<evidence type="ECO:0000259" key="9">
    <source>
        <dbReference type="Pfam" id="PF00749"/>
    </source>
</evidence>
<feature type="binding site" evidence="7">
    <location>
        <position position="245"/>
    </location>
    <ligand>
        <name>ATP</name>
        <dbReference type="ChEBI" id="CHEBI:30616"/>
    </ligand>
</feature>
<dbReference type="SUPFAM" id="SSF52374">
    <property type="entry name" value="Nucleotidylyl transferase"/>
    <property type="match status" value="1"/>
</dbReference>
<dbReference type="PANTHER" id="PTHR43311">
    <property type="entry name" value="GLUTAMATE--TRNA LIGASE"/>
    <property type="match status" value="1"/>
</dbReference>
<dbReference type="Proteomes" id="UP000239936">
    <property type="component" value="Unassembled WGS sequence"/>
</dbReference>
<dbReference type="GO" id="GO:0005829">
    <property type="term" value="C:cytosol"/>
    <property type="evidence" value="ECO:0007669"/>
    <property type="project" value="TreeGrafter"/>
</dbReference>
<evidence type="ECO:0000256" key="4">
    <source>
        <dbReference type="ARBA" id="ARBA00022833"/>
    </source>
</evidence>
<feature type="binding site" evidence="7">
    <location>
        <position position="186"/>
    </location>
    <ligand>
        <name>L-glutamate</name>
        <dbReference type="ChEBI" id="CHEBI:29985"/>
    </ligand>
</feature>
<dbReference type="PRINTS" id="PR00987">
    <property type="entry name" value="TRNASYNTHGLU"/>
</dbReference>
<feature type="binding site" evidence="7">
    <location>
        <position position="52"/>
    </location>
    <ligand>
        <name>L-glutamate</name>
        <dbReference type="ChEBI" id="CHEBI:29985"/>
    </ligand>
</feature>
<dbReference type="EMBL" id="PPGH01000013">
    <property type="protein sequence ID" value="PQJ97411.1"/>
    <property type="molecule type" value="Genomic_DNA"/>
</dbReference>
<dbReference type="InterPro" id="IPR020058">
    <property type="entry name" value="Glu/Gln-tRNA-synth_Ib_cat-dom"/>
</dbReference>
<dbReference type="Gene3D" id="3.40.50.620">
    <property type="entry name" value="HUPs"/>
    <property type="match status" value="1"/>
</dbReference>
<feature type="binding site" evidence="7">
    <location>
        <position position="108"/>
    </location>
    <ligand>
        <name>Zn(2+)</name>
        <dbReference type="ChEBI" id="CHEBI:29105"/>
    </ligand>
</feature>
<dbReference type="GO" id="GO:0004818">
    <property type="term" value="F:glutamate-tRNA ligase activity"/>
    <property type="evidence" value="ECO:0007669"/>
    <property type="project" value="TreeGrafter"/>
</dbReference>
<dbReference type="GO" id="GO:0006424">
    <property type="term" value="P:glutamyl-tRNA aminoacylation"/>
    <property type="evidence" value="ECO:0007669"/>
    <property type="project" value="InterPro"/>
</dbReference>
<dbReference type="GO" id="GO:0005524">
    <property type="term" value="F:ATP binding"/>
    <property type="evidence" value="ECO:0007669"/>
    <property type="project" value="UniProtKB-KW"/>
</dbReference>
<dbReference type="InterPro" id="IPR014729">
    <property type="entry name" value="Rossmann-like_a/b/a_fold"/>
</dbReference>
<proteinExistence type="inferred from homology"/>
<dbReference type="InterPro" id="IPR022380">
    <property type="entry name" value="Glu-Q_tRNA(Asp)_Synthase"/>
</dbReference>
<feature type="binding site" evidence="7">
    <location>
        <position position="204"/>
    </location>
    <ligand>
        <name>L-glutamate</name>
        <dbReference type="ChEBI" id="CHEBI:29985"/>
    </ligand>
</feature>
<organism evidence="10 11">
    <name type="scientific">Chromatium okenii</name>
    <dbReference type="NCBI Taxonomy" id="61644"/>
    <lineage>
        <taxon>Bacteria</taxon>
        <taxon>Pseudomonadati</taxon>
        <taxon>Pseudomonadota</taxon>
        <taxon>Gammaproteobacteria</taxon>
        <taxon>Chromatiales</taxon>
        <taxon>Chromatiaceae</taxon>
        <taxon>Chromatium</taxon>
    </lineage>
</organism>
<dbReference type="HAMAP" id="MF_01428">
    <property type="entry name" value="Glu_Q_tRNA_synth"/>
    <property type="match status" value="1"/>
</dbReference>
<dbReference type="InterPro" id="IPR049940">
    <property type="entry name" value="GluQ/Sye"/>
</dbReference>
<feature type="binding site" evidence="7">
    <location>
        <position position="128"/>
    </location>
    <ligand>
        <name>Zn(2+)</name>
        <dbReference type="ChEBI" id="CHEBI:29105"/>
    </ligand>
</feature>